<evidence type="ECO:0000313" key="3">
    <source>
        <dbReference type="EMBL" id="CAK9329643.1"/>
    </source>
</evidence>
<proteinExistence type="predicted"/>
<accession>A0ABP0ZA45</accession>
<feature type="compositionally biased region" description="Acidic residues" evidence="1">
    <location>
        <begin position="386"/>
        <end position="401"/>
    </location>
</feature>
<name>A0ABP0ZA45_9ROSI</name>
<evidence type="ECO:0000256" key="1">
    <source>
        <dbReference type="SAM" id="MobiDB-lite"/>
    </source>
</evidence>
<dbReference type="EMBL" id="OZ021743">
    <property type="protein sequence ID" value="CAK9329643.1"/>
    <property type="molecule type" value="Genomic_DNA"/>
</dbReference>
<keyword evidence="4" id="KW-1185">Reference proteome</keyword>
<evidence type="ECO:0000313" key="4">
    <source>
        <dbReference type="Proteomes" id="UP001642487"/>
    </source>
</evidence>
<feature type="region of interest" description="Disordered" evidence="1">
    <location>
        <begin position="267"/>
        <end position="306"/>
    </location>
</feature>
<feature type="compositionally biased region" description="Polar residues" evidence="1">
    <location>
        <begin position="267"/>
        <end position="279"/>
    </location>
</feature>
<dbReference type="InterPro" id="IPR005607">
    <property type="entry name" value="BSD_dom"/>
</dbReference>
<feature type="region of interest" description="Disordered" evidence="1">
    <location>
        <begin position="377"/>
        <end position="401"/>
    </location>
</feature>
<dbReference type="Proteomes" id="UP001642487">
    <property type="component" value="Chromosome 9"/>
</dbReference>
<gene>
    <name evidence="3" type="ORF">CITCOLO1_LOCUS22118</name>
</gene>
<feature type="domain" description="BSD" evidence="2">
    <location>
        <begin position="185"/>
        <end position="236"/>
    </location>
</feature>
<dbReference type="InterPro" id="IPR035925">
    <property type="entry name" value="BSD_dom_sf"/>
</dbReference>
<dbReference type="SUPFAM" id="SSF140383">
    <property type="entry name" value="BSD domain-like"/>
    <property type="match status" value="1"/>
</dbReference>
<dbReference type="SMART" id="SM00751">
    <property type="entry name" value="BSD"/>
    <property type="match status" value="1"/>
</dbReference>
<dbReference type="PANTHER" id="PTHR31923">
    <property type="entry name" value="BSD DOMAIN-CONTAINING PROTEIN"/>
    <property type="match status" value="1"/>
</dbReference>
<sequence>MSWLFKSLQATHDDISAQSHFNGSSSPSECVPFTTAADPSLKHDFSALGKTLSRQLRGFANFLAPQPSSAVVSAADSSNSSSNSSSPSQTLQGIRNDLAEIGGGLRNGFSMLSVNSNKAVGEISRFASNLLPFRRRSADDDGEEDEFDDEVIDDTPGITNEVLNFVNDISLRPEYWTDFPLALDVTDFEMSDVQRVHISTVEQLVPSISTLKIKLQSFMSNEIFWMIYFILLLPRLDQPDFELLATSEIVEARNILLDKLQRKEKPQVNSEDTCENNLASEEKPNCTPIIEGGEGLETQDGDGENTNQRLEKAYSETCTDDKKRVGLEDVSFSDIEDDGSDLFGRFSVTNPPRISSSTESSDWVQLNENLVSKLDQHKTWKQDRDSEGEDSSDWFDVDEFD</sequence>
<organism evidence="3 4">
    <name type="scientific">Citrullus colocynthis</name>
    <name type="common">colocynth</name>
    <dbReference type="NCBI Taxonomy" id="252529"/>
    <lineage>
        <taxon>Eukaryota</taxon>
        <taxon>Viridiplantae</taxon>
        <taxon>Streptophyta</taxon>
        <taxon>Embryophyta</taxon>
        <taxon>Tracheophyta</taxon>
        <taxon>Spermatophyta</taxon>
        <taxon>Magnoliopsida</taxon>
        <taxon>eudicotyledons</taxon>
        <taxon>Gunneridae</taxon>
        <taxon>Pentapetalae</taxon>
        <taxon>rosids</taxon>
        <taxon>fabids</taxon>
        <taxon>Cucurbitales</taxon>
        <taxon>Cucurbitaceae</taxon>
        <taxon>Benincaseae</taxon>
        <taxon>Citrullus</taxon>
    </lineage>
</organism>
<evidence type="ECO:0000259" key="2">
    <source>
        <dbReference type="SMART" id="SM00751"/>
    </source>
</evidence>
<dbReference type="PANTHER" id="PTHR31923:SF9">
    <property type="entry name" value="BSD DOMAIN-CONTAINING PROTEIN"/>
    <property type="match status" value="1"/>
</dbReference>
<reference evidence="3 4" key="1">
    <citation type="submission" date="2024-03" db="EMBL/GenBank/DDBJ databases">
        <authorList>
            <person name="Gkanogiannis A."/>
            <person name="Becerra Lopez-Lavalle L."/>
        </authorList>
    </citation>
    <scope>NUCLEOTIDE SEQUENCE [LARGE SCALE GENOMIC DNA]</scope>
</reference>
<protein>
    <recommendedName>
        <fullName evidence="2">BSD domain-containing protein</fullName>
    </recommendedName>
</protein>